<gene>
    <name evidence="3" type="ORF">CH54_1396</name>
</gene>
<keyword evidence="4" id="KW-1185">Reference proteome</keyword>
<feature type="chain" id="PRO_5046807928" evidence="2">
    <location>
        <begin position="19"/>
        <end position="101"/>
    </location>
</feature>
<proteinExistence type="predicted"/>
<evidence type="ECO:0000256" key="2">
    <source>
        <dbReference type="SAM" id="SignalP"/>
    </source>
</evidence>
<reference evidence="3 4" key="1">
    <citation type="journal article" date="2015" name="Genome Announc.">
        <title>Thirty-Two Complete Genome Assemblies of Nine Yersinia Species, Including Y. pestis, Y. pseudotuberculosis, and Y. enterocolitica.</title>
        <authorList>
            <person name="Johnson S.L."/>
            <person name="Daligault H.E."/>
            <person name="Davenport K.W."/>
            <person name="Jaissle J."/>
            <person name="Frey K.G."/>
            <person name="Ladner J.T."/>
            <person name="Broomall S.M."/>
            <person name="Bishop-Lilly K.A."/>
            <person name="Bruce D.C."/>
            <person name="Coyne S.R."/>
            <person name="Gibbons H.S."/>
            <person name="Lo C.C."/>
            <person name="Munk A.C."/>
            <person name="Rosenzweig C.N."/>
            <person name="Koroleva G.I."/>
            <person name="Palacios G.F."/>
            <person name="Redden C.L."/>
            <person name="Xu Y."/>
            <person name="Minogue T.D."/>
            <person name="Chain P.S."/>
        </authorList>
    </citation>
    <scope>NUCLEOTIDE SEQUENCE [LARGE SCALE GENOMIC DNA]</scope>
    <source>
        <strain evidence="3 4">Y231</strain>
    </source>
</reference>
<evidence type="ECO:0000313" key="3">
    <source>
        <dbReference type="EMBL" id="AJJ34001.1"/>
    </source>
</evidence>
<dbReference type="EMBL" id="CP009997">
    <property type="protein sequence ID" value="AJJ34001.1"/>
    <property type="molecule type" value="Genomic_DNA"/>
</dbReference>
<dbReference type="RefSeq" id="WP_038635309.1">
    <property type="nucleotide sequence ID" value="NZ_CP008955.1"/>
</dbReference>
<protein>
    <submittedName>
        <fullName evidence="3">Uncharacterized protein</fullName>
    </submittedName>
</protein>
<dbReference type="Proteomes" id="UP000031883">
    <property type="component" value="Chromosome"/>
</dbReference>
<keyword evidence="1" id="KW-0175">Coiled coil</keyword>
<feature type="coiled-coil region" evidence="1">
    <location>
        <begin position="61"/>
        <end position="99"/>
    </location>
</feature>
<name>A0ABM5SHR6_9GAMM</name>
<accession>A0ABM5SHR6</accession>
<sequence length="101" mass="11522">MVKVLLLSIFMLPMSSFATVFGGSNLDFQGYPEFTDFPPSPPFNADEYSMNSYRMEVDSYVRKAKEYVENANNDIKRINEASEEAIQKANNVVSEYNMKAQ</sequence>
<keyword evidence="2" id="KW-0732">Signal</keyword>
<feature type="signal peptide" evidence="2">
    <location>
        <begin position="1"/>
        <end position="18"/>
    </location>
</feature>
<organism evidence="3 4">
    <name type="scientific">Yersinia rochesterensis</name>
    <dbReference type="NCBI Taxonomy" id="1604335"/>
    <lineage>
        <taxon>Bacteria</taxon>
        <taxon>Pseudomonadati</taxon>
        <taxon>Pseudomonadota</taxon>
        <taxon>Gammaproteobacteria</taxon>
        <taxon>Enterobacterales</taxon>
        <taxon>Yersiniaceae</taxon>
        <taxon>Yersinia</taxon>
    </lineage>
</organism>
<evidence type="ECO:0000256" key="1">
    <source>
        <dbReference type="SAM" id="Coils"/>
    </source>
</evidence>
<evidence type="ECO:0000313" key="4">
    <source>
        <dbReference type="Proteomes" id="UP000031883"/>
    </source>
</evidence>